<gene>
    <name evidence="1" type="ORF">QFC21_006962</name>
</gene>
<evidence type="ECO:0000313" key="1">
    <source>
        <dbReference type="EMBL" id="KAJ9092097.1"/>
    </source>
</evidence>
<keyword evidence="2" id="KW-1185">Reference proteome</keyword>
<dbReference type="EMBL" id="JASBWT010000042">
    <property type="protein sequence ID" value="KAJ9092097.1"/>
    <property type="molecule type" value="Genomic_DNA"/>
</dbReference>
<evidence type="ECO:0000313" key="2">
    <source>
        <dbReference type="Proteomes" id="UP001227268"/>
    </source>
</evidence>
<comment type="caution">
    <text evidence="1">The sequence shown here is derived from an EMBL/GenBank/DDBJ whole genome shotgun (WGS) entry which is preliminary data.</text>
</comment>
<sequence>MESTERSSTETGQAANGATTTPDIDNMHRFIDWFRENGGYWHNSLQARKVTRLFTDKILHQSCGTADSTYGLHFTTATSLPANTQIIACPAKLAITREIAIHAFHGLGAYGSDFEKLNGRQLIAGYVTLHFGYGLEEVKRDASISKYLKHEPYITTLPTTSELLTPFQWKADEVALLEGLNLGHAVKARRDLWRREWEGVKSALEKLLEGRNNGGFSWENYLLANTYISSRAFPSSLLDPSSSSIPINPSQLANEDGMSSAAPSALSRPANEVTPTSYPVLIPGLDTLNHRRNQAVTWVSSALPTSTEEDAAAQSDSQKTYRSKQERCVGLVVRTEVEANEQVFNNYGPKGNEELILGYGFSIPENPDDTLALKLGIPEDTLTQGVRDALTKLSLSDSTGAPKSEQSPASPLDRTWYIPRSGELPEEMFEVVRIILSLQDDSAGGSQDEEEAKELEMDVTGMLLEMVQTKLERLNDILERNEAIVDENVGAVRMEVWDMLQDYEQGQMDILAACNSVLEQKMDGLEQ</sequence>
<name>A0ACC2UZB3_9TREE</name>
<proteinExistence type="predicted"/>
<accession>A0ACC2UZB3</accession>
<protein>
    <submittedName>
        <fullName evidence="1">Uncharacterized protein</fullName>
    </submittedName>
</protein>
<organism evidence="1 2">
    <name type="scientific">Naganishia friedmannii</name>
    <dbReference type="NCBI Taxonomy" id="89922"/>
    <lineage>
        <taxon>Eukaryota</taxon>
        <taxon>Fungi</taxon>
        <taxon>Dikarya</taxon>
        <taxon>Basidiomycota</taxon>
        <taxon>Agaricomycotina</taxon>
        <taxon>Tremellomycetes</taxon>
        <taxon>Filobasidiales</taxon>
        <taxon>Filobasidiaceae</taxon>
        <taxon>Naganishia</taxon>
    </lineage>
</organism>
<reference evidence="1" key="1">
    <citation type="submission" date="2023-04" db="EMBL/GenBank/DDBJ databases">
        <title>Draft Genome sequencing of Naganishia species isolated from polar environments using Oxford Nanopore Technology.</title>
        <authorList>
            <person name="Leo P."/>
            <person name="Venkateswaran K."/>
        </authorList>
    </citation>
    <scope>NUCLEOTIDE SEQUENCE</scope>
    <source>
        <strain evidence="1">MNA-CCFEE 5423</strain>
    </source>
</reference>
<dbReference type="Proteomes" id="UP001227268">
    <property type="component" value="Unassembled WGS sequence"/>
</dbReference>